<accession>C4J4E3</accession>
<keyword evidence="1" id="KW-1133">Transmembrane helix</keyword>
<organism evidence="2">
    <name type="scientific">Zea mays</name>
    <name type="common">Maize</name>
    <dbReference type="NCBI Taxonomy" id="4577"/>
    <lineage>
        <taxon>Eukaryota</taxon>
        <taxon>Viridiplantae</taxon>
        <taxon>Streptophyta</taxon>
        <taxon>Embryophyta</taxon>
        <taxon>Tracheophyta</taxon>
        <taxon>Spermatophyta</taxon>
        <taxon>Magnoliopsida</taxon>
        <taxon>Liliopsida</taxon>
        <taxon>Poales</taxon>
        <taxon>Poaceae</taxon>
        <taxon>PACMAD clade</taxon>
        <taxon>Panicoideae</taxon>
        <taxon>Andropogonodae</taxon>
        <taxon>Andropogoneae</taxon>
        <taxon>Tripsacinae</taxon>
        <taxon>Zea</taxon>
    </lineage>
</organism>
<feature type="transmembrane region" description="Helical" evidence="1">
    <location>
        <begin position="12"/>
        <end position="33"/>
    </location>
</feature>
<keyword evidence="1" id="KW-0472">Membrane</keyword>
<reference evidence="2" key="1">
    <citation type="journal article" date="2009" name="PLoS Genet.">
        <title>Sequencing, mapping, and analysis of 27,455 maize full-length cDNAs.</title>
        <authorList>
            <person name="Soderlund C."/>
            <person name="Descour A."/>
            <person name="Kudrna D."/>
            <person name="Bomhoff M."/>
            <person name="Boyd L."/>
            <person name="Currie J."/>
            <person name="Angelova A."/>
            <person name="Collura K."/>
            <person name="Wissotski M."/>
            <person name="Ashley E."/>
            <person name="Morrow D."/>
            <person name="Fernandes J."/>
            <person name="Walbot V."/>
            <person name="Yu Y."/>
        </authorList>
    </citation>
    <scope>NUCLEOTIDE SEQUENCE</scope>
    <source>
        <strain evidence="2">B73</strain>
    </source>
</reference>
<dbReference type="AlphaFoldDB" id="C4J4E3"/>
<evidence type="ECO:0000313" key="2">
    <source>
        <dbReference type="EMBL" id="ACR36043.1"/>
    </source>
</evidence>
<sequence length="145" mass="15984">MCPSTTGSVRPVLELAVFTVLLSIIWKMGYAAVLARRNVEMFGAAWPSDRPAMTTLSMVVKDSPPLDIRLWTTTLVNQMSSAHERKSTECMEPRPRPLARPPLLPYLYVLRSASRYDLTAFSSPTNACTVRTLPITSSAISPALT</sequence>
<protein>
    <submittedName>
        <fullName evidence="2">Uncharacterized protein</fullName>
    </submittedName>
</protein>
<keyword evidence="1" id="KW-0812">Transmembrane</keyword>
<proteinExistence type="evidence at transcript level"/>
<dbReference type="EMBL" id="BT085690">
    <property type="protein sequence ID" value="ACR36043.1"/>
    <property type="molecule type" value="mRNA"/>
</dbReference>
<reference evidence="2" key="2">
    <citation type="submission" date="2012-06" db="EMBL/GenBank/DDBJ databases">
        <authorList>
            <person name="Yu Y."/>
            <person name="Currie J."/>
            <person name="Lomeli R."/>
            <person name="Angelova A."/>
            <person name="Collura K."/>
            <person name="Wissotski M."/>
            <person name="Campos D."/>
            <person name="Kudrna D."/>
            <person name="Golser W."/>
            <person name="Ashely E."/>
            <person name="Descour A."/>
            <person name="Fernandes J."/>
            <person name="Soderlund C."/>
            <person name="Walbot V."/>
        </authorList>
    </citation>
    <scope>NUCLEOTIDE SEQUENCE</scope>
    <source>
        <strain evidence="2">B73</strain>
    </source>
</reference>
<name>C4J4E3_MAIZE</name>
<evidence type="ECO:0000256" key="1">
    <source>
        <dbReference type="SAM" id="Phobius"/>
    </source>
</evidence>